<dbReference type="PRINTS" id="PR00153">
    <property type="entry name" value="CSAPPISMRASE"/>
</dbReference>
<dbReference type="InterPro" id="IPR002130">
    <property type="entry name" value="Cyclophilin-type_PPIase_dom"/>
</dbReference>
<comment type="subcellular location">
    <subcellularLocation>
        <location evidence="1">Nucleus</location>
    </subcellularLocation>
</comment>
<feature type="region of interest" description="Disordered" evidence="3">
    <location>
        <begin position="280"/>
        <end position="300"/>
    </location>
</feature>
<feature type="region of interest" description="Disordered" evidence="3">
    <location>
        <begin position="417"/>
        <end position="451"/>
    </location>
</feature>
<dbReference type="PROSITE" id="PS00170">
    <property type="entry name" value="CSA_PPIASE_1"/>
    <property type="match status" value="1"/>
</dbReference>
<dbReference type="SUPFAM" id="SSF50891">
    <property type="entry name" value="Cyclophilin-like"/>
    <property type="match status" value="1"/>
</dbReference>
<evidence type="ECO:0000313" key="5">
    <source>
        <dbReference type="EMBL" id="CAD8519926.1"/>
    </source>
</evidence>
<feature type="compositionally biased region" description="Basic and acidic residues" evidence="3">
    <location>
        <begin position="433"/>
        <end position="448"/>
    </location>
</feature>
<evidence type="ECO:0000256" key="1">
    <source>
        <dbReference type="ARBA" id="ARBA00004123"/>
    </source>
</evidence>
<proteinExistence type="predicted"/>
<evidence type="ECO:0000256" key="2">
    <source>
        <dbReference type="ARBA" id="ARBA00023242"/>
    </source>
</evidence>
<keyword evidence="2" id="KW-0539">Nucleus</keyword>
<sequence length="528" mass="58959">MSNVYQLEPPTEGKVLLTTSHGEIEVELWAKEAPKACRNFVQLCMEGYYDGCIFHRIIKDFMIQTGDPTGTGRGGESIYGEYFKDELHSRIKFNHRGQVAMANAGGRDTNGSQFFITLERTDWIDRKHTIFGKVTGHTIYNALQIADLEVDGDRPVEPYPKILKTEIVWNPFEDVVPRVMKKLDGDVDDEEAGDTRKKKKKEKKKLNLLSFGEEAGEEEEELAKLAKPKVKSVFDADAAENDGRIAKPGSAEEAAALDKDAEELERTKAFRERMRAKLAAREAGLEEPDDGDGEGGLGDFERRMREKAAAKNAQFGEVAARVAAEAADAEEREAKRRRKEEKAAEKERRAEEKREKEANRLRKLGIGKAKLTSEEAELMTVSEVRRVETKHKRKNVAGREKGMLAKLKAFESNLKGSLKAAAKSGGADDADDAVEKDGERGEPGEREGAAGVARFVSEGLYYGEDDDEDDSDWKSHSLKFTKEPGRGEYHASVDDYVVEDPLLMKGKEKFMASKAAKRMNEWAGRSLT</sequence>
<protein>
    <recommendedName>
        <fullName evidence="4">PPIase cyclophilin-type domain-containing protein</fullName>
    </recommendedName>
</protein>
<evidence type="ECO:0000259" key="4">
    <source>
        <dbReference type="PROSITE" id="PS50072"/>
    </source>
</evidence>
<dbReference type="Gene3D" id="2.40.100.10">
    <property type="entry name" value="Cyclophilin-like"/>
    <property type="match status" value="1"/>
</dbReference>
<evidence type="ECO:0000256" key="3">
    <source>
        <dbReference type="SAM" id="MobiDB-lite"/>
    </source>
</evidence>
<dbReference type="GO" id="GO:0006457">
    <property type="term" value="P:protein folding"/>
    <property type="evidence" value="ECO:0007669"/>
    <property type="project" value="InterPro"/>
</dbReference>
<feature type="region of interest" description="Disordered" evidence="3">
    <location>
        <begin position="241"/>
        <end position="262"/>
    </location>
</feature>
<organism evidence="5">
    <name type="scientific">Micromonas pusilla</name>
    <name type="common">Picoplanktonic green alga</name>
    <name type="synonym">Chromulina pusilla</name>
    <dbReference type="NCBI Taxonomy" id="38833"/>
    <lineage>
        <taxon>Eukaryota</taxon>
        <taxon>Viridiplantae</taxon>
        <taxon>Chlorophyta</taxon>
        <taxon>Mamiellophyceae</taxon>
        <taxon>Mamiellales</taxon>
        <taxon>Mamiellaceae</taxon>
        <taxon>Micromonas</taxon>
    </lineage>
</organism>
<dbReference type="InterPro" id="IPR044666">
    <property type="entry name" value="Cyclophilin_A-like"/>
</dbReference>
<dbReference type="AlphaFoldDB" id="A0A7S0NKL1"/>
<dbReference type="FunFam" id="2.40.100.10:FF:000007">
    <property type="entry name" value="Peptidyl-prolyl cis-trans isomerase CWC27 homolog"/>
    <property type="match status" value="1"/>
</dbReference>
<feature type="region of interest" description="Disordered" evidence="3">
    <location>
        <begin position="321"/>
        <end position="360"/>
    </location>
</feature>
<name>A0A7S0NKL1_MICPS</name>
<reference evidence="5" key="1">
    <citation type="submission" date="2021-01" db="EMBL/GenBank/DDBJ databases">
        <authorList>
            <person name="Corre E."/>
            <person name="Pelletier E."/>
            <person name="Niang G."/>
            <person name="Scheremetjew M."/>
            <person name="Finn R."/>
            <person name="Kale V."/>
            <person name="Holt S."/>
            <person name="Cochrane G."/>
            <person name="Meng A."/>
            <person name="Brown T."/>
            <person name="Cohen L."/>
        </authorList>
    </citation>
    <scope>NUCLEOTIDE SEQUENCE</scope>
    <source>
        <strain evidence="5">CCMP1723</strain>
    </source>
</reference>
<dbReference type="InterPro" id="IPR020892">
    <property type="entry name" value="Cyclophilin-type_PPIase_CS"/>
</dbReference>
<dbReference type="CDD" id="cd01925">
    <property type="entry name" value="cyclophilin_CeCYP16-like"/>
    <property type="match status" value="1"/>
</dbReference>
<feature type="compositionally biased region" description="Basic and acidic residues" evidence="3">
    <location>
        <begin position="340"/>
        <end position="360"/>
    </location>
</feature>
<dbReference type="InterPro" id="IPR029000">
    <property type="entry name" value="Cyclophilin-like_dom_sf"/>
</dbReference>
<accession>A0A7S0NKL1</accession>
<dbReference type="PROSITE" id="PS50072">
    <property type="entry name" value="CSA_PPIASE_2"/>
    <property type="match status" value="1"/>
</dbReference>
<gene>
    <name evidence="5" type="ORF">MCOM1403_LOCUS7352</name>
</gene>
<dbReference type="GO" id="GO:0003755">
    <property type="term" value="F:peptidyl-prolyl cis-trans isomerase activity"/>
    <property type="evidence" value="ECO:0007669"/>
    <property type="project" value="InterPro"/>
</dbReference>
<dbReference type="Pfam" id="PF00160">
    <property type="entry name" value="Pro_isomerase"/>
    <property type="match status" value="1"/>
</dbReference>
<dbReference type="EMBL" id="HBEQ01009142">
    <property type="protein sequence ID" value="CAD8519926.1"/>
    <property type="molecule type" value="Transcribed_RNA"/>
</dbReference>
<feature type="domain" description="PPIase cyclophilin-type" evidence="4">
    <location>
        <begin position="22"/>
        <end position="158"/>
    </location>
</feature>
<dbReference type="GO" id="GO:0071013">
    <property type="term" value="C:catalytic step 2 spliceosome"/>
    <property type="evidence" value="ECO:0007669"/>
    <property type="project" value="TreeGrafter"/>
</dbReference>
<feature type="compositionally biased region" description="Low complexity" evidence="3">
    <location>
        <begin position="417"/>
        <end position="427"/>
    </location>
</feature>
<dbReference type="PANTHER" id="PTHR45625:SF6">
    <property type="entry name" value="SPLICEOSOME-ASSOCIATED PROTEIN CWC27 HOMOLOG"/>
    <property type="match status" value="1"/>
</dbReference>
<dbReference type="PANTHER" id="PTHR45625">
    <property type="entry name" value="PEPTIDYL-PROLYL CIS-TRANS ISOMERASE-RELATED"/>
    <property type="match status" value="1"/>
</dbReference>